<organism evidence="2 3">
    <name type="scientific">Calycina marina</name>
    <dbReference type="NCBI Taxonomy" id="1763456"/>
    <lineage>
        <taxon>Eukaryota</taxon>
        <taxon>Fungi</taxon>
        <taxon>Dikarya</taxon>
        <taxon>Ascomycota</taxon>
        <taxon>Pezizomycotina</taxon>
        <taxon>Leotiomycetes</taxon>
        <taxon>Helotiales</taxon>
        <taxon>Pezizellaceae</taxon>
        <taxon>Calycina</taxon>
    </lineage>
</organism>
<comment type="caution">
    <text evidence="2">The sequence shown here is derived from an EMBL/GenBank/DDBJ whole genome shotgun (WGS) entry which is preliminary data.</text>
</comment>
<proteinExistence type="predicted"/>
<dbReference type="AlphaFoldDB" id="A0A9P8CH10"/>
<protein>
    <submittedName>
        <fullName evidence="2">Uncharacterized protein</fullName>
    </submittedName>
</protein>
<dbReference type="EMBL" id="MU253871">
    <property type="protein sequence ID" value="KAG9244996.1"/>
    <property type="molecule type" value="Genomic_DNA"/>
</dbReference>
<evidence type="ECO:0000256" key="1">
    <source>
        <dbReference type="SAM" id="MobiDB-lite"/>
    </source>
</evidence>
<name>A0A9P8CH10_9HELO</name>
<keyword evidence="3" id="KW-1185">Reference proteome</keyword>
<feature type="region of interest" description="Disordered" evidence="1">
    <location>
        <begin position="89"/>
        <end position="109"/>
    </location>
</feature>
<dbReference type="Proteomes" id="UP000887226">
    <property type="component" value="Unassembled WGS sequence"/>
</dbReference>
<evidence type="ECO:0000313" key="2">
    <source>
        <dbReference type="EMBL" id="KAG9244996.1"/>
    </source>
</evidence>
<gene>
    <name evidence="2" type="ORF">BJ878DRAFT_503628</name>
</gene>
<dbReference type="OrthoDB" id="3520662at2759"/>
<accession>A0A9P8CH10</accession>
<reference evidence="2" key="1">
    <citation type="journal article" date="2021" name="IMA Fungus">
        <title>Genomic characterization of three marine fungi, including Emericellopsis atlantica sp. nov. with signatures of a generalist lifestyle and marine biomass degradation.</title>
        <authorList>
            <person name="Hagestad O.C."/>
            <person name="Hou L."/>
            <person name="Andersen J.H."/>
            <person name="Hansen E.H."/>
            <person name="Altermark B."/>
            <person name="Li C."/>
            <person name="Kuhnert E."/>
            <person name="Cox R.J."/>
            <person name="Crous P.W."/>
            <person name="Spatafora J.W."/>
            <person name="Lail K."/>
            <person name="Amirebrahimi M."/>
            <person name="Lipzen A."/>
            <person name="Pangilinan J."/>
            <person name="Andreopoulos W."/>
            <person name="Hayes R.D."/>
            <person name="Ng V."/>
            <person name="Grigoriev I.V."/>
            <person name="Jackson S.A."/>
            <person name="Sutton T.D.S."/>
            <person name="Dobson A.D.W."/>
            <person name="Rama T."/>
        </authorList>
    </citation>
    <scope>NUCLEOTIDE SEQUENCE</scope>
    <source>
        <strain evidence="2">TRa3180A</strain>
    </source>
</reference>
<sequence length="203" mass="23410">MSVHALQGIERNLDKVGEAIWDCDDLDDVFDSMVQKVSRLEAQLHVQRSFQRTEKLLREQTQDKPLPNQQATRVKHLIRFTFEKITRGTGRSLASSNSGNPAGDDGDTKQMTLQERQTRLRKLECNALKFCGLTYKIKDLLELPAAQFDFLVANVGNFVQRHELSQHLYRDDIDKAVHGKFDPEDDVIFKEFLKCSSYTRPIR</sequence>
<evidence type="ECO:0000313" key="3">
    <source>
        <dbReference type="Proteomes" id="UP000887226"/>
    </source>
</evidence>